<protein>
    <recommendedName>
        <fullName evidence="2">Bacteriophage Mu GpT domain-containing protein</fullName>
    </recommendedName>
</protein>
<dbReference type="AlphaFoldDB" id="A0A0F9TP50"/>
<evidence type="ECO:0000313" key="1">
    <source>
        <dbReference type="EMBL" id="KKN43183.1"/>
    </source>
</evidence>
<proteinExistence type="predicted"/>
<dbReference type="EMBL" id="LAZR01001528">
    <property type="protein sequence ID" value="KKN43183.1"/>
    <property type="molecule type" value="Genomic_DNA"/>
</dbReference>
<accession>A0A0F9TP50</accession>
<evidence type="ECO:0008006" key="2">
    <source>
        <dbReference type="Google" id="ProtNLM"/>
    </source>
</evidence>
<name>A0A0F9TP50_9ZZZZ</name>
<sequence length="701" mass="76691">MPNKNSEVLRPAIGLNGLWNSKQTEIGGGMKSNTVRIQMGKLHSLAANAGKRREYEVRFITAGRVRAAGNRESNIIVPAEAIQKAISEEKFTGLASFIDHAGWFDYPSLRDMVGVSLYNEWNEETKSADGVIRFFGTASAIALSMILDGMLEDKRNGEPVPDVGLSIVFWPKWKPRDNREDPLVLDEFKHIESCDFVFEPAADGRVKKALNSVLVELGVKSNSETGNRNQISEGGTEMPEIKQEDGREIHDSVEPTHMDAAQSDWMGALSGSVANVLIANTDLPAASKERLQETDYATPETVLAAIELERKFLAQLQQDHVINMPGGAPRSPEISMGMTGIDQVKAAIEALIAGVRPADGIQPLTGIRELYHLLSGDFEMTGVFQRERIRFANVTSSTMAELTANALNKVVINEFQKYPRWWEAITSVVDFQNLQTVRWITLGGVGELPTVAEGAAYTELTWDDKKETSSFVKKGGYLGLTLEAIDKDDTNRLRAAPRALAQAGWLTLSKSISAIFTASSGVGPTLQDGDALFHSNHSNLLTTALSWTAYVAARLAMRKQTEVHSSERLGALTSPKFLLVPSDLEITALQILASEGEPGTADNDVNPLATGDAFNARMNAAKDRVIVVDLWTDTDDWALVADPQLYPSIGLGFRYGRTPEIFSVASPTAGLMFTNDTMPVKVRFFFATGPTDYRGLHKNNV</sequence>
<dbReference type="Pfam" id="PF25209">
    <property type="entry name" value="Phage_capsid_4"/>
    <property type="match status" value="1"/>
</dbReference>
<reference evidence="1" key="1">
    <citation type="journal article" date="2015" name="Nature">
        <title>Complex archaea that bridge the gap between prokaryotes and eukaryotes.</title>
        <authorList>
            <person name="Spang A."/>
            <person name="Saw J.H."/>
            <person name="Jorgensen S.L."/>
            <person name="Zaremba-Niedzwiedzka K."/>
            <person name="Martijn J."/>
            <person name="Lind A.E."/>
            <person name="van Eijk R."/>
            <person name="Schleper C."/>
            <person name="Guy L."/>
            <person name="Ettema T.J."/>
        </authorList>
    </citation>
    <scope>NUCLEOTIDE SEQUENCE</scope>
</reference>
<gene>
    <name evidence="1" type="ORF">LCGC14_0705640</name>
</gene>
<organism evidence="1">
    <name type="scientific">marine sediment metagenome</name>
    <dbReference type="NCBI Taxonomy" id="412755"/>
    <lineage>
        <taxon>unclassified sequences</taxon>
        <taxon>metagenomes</taxon>
        <taxon>ecological metagenomes</taxon>
    </lineage>
</organism>
<comment type="caution">
    <text evidence="1">The sequence shown here is derived from an EMBL/GenBank/DDBJ whole genome shotgun (WGS) entry which is preliminary data.</text>
</comment>